<comment type="caution">
    <text evidence="2">The sequence shown here is derived from an EMBL/GenBank/DDBJ whole genome shotgun (WGS) entry which is preliminary data.</text>
</comment>
<evidence type="ECO:0000313" key="2">
    <source>
        <dbReference type="EMBL" id="KAH0818884.1"/>
    </source>
</evidence>
<protein>
    <recommendedName>
        <fullName evidence="4">DUF4817 domain-containing protein</fullName>
    </recommendedName>
</protein>
<dbReference type="EMBL" id="JABDTM020016399">
    <property type="protein sequence ID" value="KAH0818884.1"/>
    <property type="molecule type" value="Genomic_DNA"/>
</dbReference>
<feature type="compositionally biased region" description="Basic and acidic residues" evidence="1">
    <location>
        <begin position="197"/>
        <end position="210"/>
    </location>
</feature>
<dbReference type="PANTHER" id="PTHR47326">
    <property type="entry name" value="TRANSPOSABLE ELEMENT TC3 TRANSPOSASE-LIKE PROTEIN"/>
    <property type="match status" value="1"/>
</dbReference>
<evidence type="ECO:0008006" key="4">
    <source>
        <dbReference type="Google" id="ProtNLM"/>
    </source>
</evidence>
<feature type="region of interest" description="Disordered" evidence="1">
    <location>
        <begin position="196"/>
        <end position="233"/>
    </location>
</feature>
<evidence type="ECO:0000313" key="3">
    <source>
        <dbReference type="Proteomes" id="UP000719412"/>
    </source>
</evidence>
<keyword evidence="3" id="KW-1185">Reference proteome</keyword>
<reference evidence="2" key="2">
    <citation type="submission" date="2021-08" db="EMBL/GenBank/DDBJ databases">
        <authorList>
            <person name="Eriksson T."/>
        </authorList>
    </citation>
    <scope>NUCLEOTIDE SEQUENCE</scope>
    <source>
        <strain evidence="2">Stoneville</strain>
        <tissue evidence="2">Whole head</tissue>
    </source>
</reference>
<feature type="compositionally biased region" description="Low complexity" evidence="1">
    <location>
        <begin position="250"/>
        <end position="271"/>
    </location>
</feature>
<evidence type="ECO:0000256" key="1">
    <source>
        <dbReference type="SAM" id="MobiDB-lite"/>
    </source>
</evidence>
<dbReference type="Proteomes" id="UP000719412">
    <property type="component" value="Unassembled WGS sequence"/>
</dbReference>
<name>A0A8J6HQK8_TENMO</name>
<proteinExistence type="predicted"/>
<sequence>MVLSLEQNTFIVMSYYRNGTLQNGEWVYSINACKEEFFAKFPNCNIVEANLIAHIRRLVNRFVATGSVEKGKSVGRPPVNEEIVEDLRQRIEQSPKTSLRKLSLQADVPLFTCQKIVRKNLNLYPYKITTLQELRPGDSERRLEYCNWFLNNLNDDRAPTQNPQQITKEFVLFSVQRSTEQHCNNVSEAKVKGRIKLTGEKTGSRPFSDRNRKRRRRINFGTSVASDQQDSPFQDSISVSINIPSRLSIFSTPTTPSSRSTSTSQFSSRTTSWRHPSVKPNQEGSKPRLRRSSVGGYHTHSDELLLSTLEPPSAPLNHATSSKPERGVTSTRNIAPCAVQRPGKPPLTEMNNLGHQFFVENEKRESRVALVDSILFNMRYQTNASPFIFPNFRQPKILVDPVIYQPRGCHQQCVLVPYPLEESARISPTISSTSSISEQPRNLPPIQALSFGTEVVSRRSRPILHQANSVEAENSGADVVRPTAELTTQVELMAVYLKKVTLNAVFPYLPKKDPRERDKRHIRGEPARVMEVFTIFCRGAGVDVMEEKEAGGASSQEIQAGSLKQIYDFRHGRFSELHAEADLIPHRHLLGRVVPEALLEEPGLRSNQNRVL</sequence>
<accession>A0A8J6HQK8</accession>
<reference evidence="2" key="1">
    <citation type="journal article" date="2020" name="J Insects Food Feed">
        <title>The yellow mealworm (Tenebrio molitor) genome: a resource for the emerging insects as food and feed industry.</title>
        <authorList>
            <person name="Eriksson T."/>
            <person name="Andere A."/>
            <person name="Kelstrup H."/>
            <person name="Emery V."/>
            <person name="Picard C."/>
        </authorList>
    </citation>
    <scope>NUCLEOTIDE SEQUENCE</scope>
    <source>
        <strain evidence="2">Stoneville</strain>
        <tissue evidence="2">Whole head</tissue>
    </source>
</reference>
<dbReference type="PANTHER" id="PTHR47326:SF1">
    <property type="entry name" value="HTH PSQ-TYPE DOMAIN-CONTAINING PROTEIN"/>
    <property type="match status" value="1"/>
</dbReference>
<feature type="region of interest" description="Disordered" evidence="1">
    <location>
        <begin position="249"/>
        <end position="297"/>
    </location>
</feature>
<feature type="compositionally biased region" description="Polar residues" evidence="1">
    <location>
        <begin position="220"/>
        <end position="233"/>
    </location>
</feature>
<feature type="compositionally biased region" description="Polar residues" evidence="1">
    <location>
        <begin position="318"/>
        <end position="330"/>
    </location>
</feature>
<dbReference type="AlphaFoldDB" id="A0A8J6HQK8"/>
<feature type="region of interest" description="Disordered" evidence="1">
    <location>
        <begin position="309"/>
        <end position="330"/>
    </location>
</feature>
<gene>
    <name evidence="2" type="ORF">GEV33_003907</name>
</gene>
<organism evidence="2 3">
    <name type="scientific">Tenebrio molitor</name>
    <name type="common">Yellow mealworm beetle</name>
    <dbReference type="NCBI Taxonomy" id="7067"/>
    <lineage>
        <taxon>Eukaryota</taxon>
        <taxon>Metazoa</taxon>
        <taxon>Ecdysozoa</taxon>
        <taxon>Arthropoda</taxon>
        <taxon>Hexapoda</taxon>
        <taxon>Insecta</taxon>
        <taxon>Pterygota</taxon>
        <taxon>Neoptera</taxon>
        <taxon>Endopterygota</taxon>
        <taxon>Coleoptera</taxon>
        <taxon>Polyphaga</taxon>
        <taxon>Cucujiformia</taxon>
        <taxon>Tenebrionidae</taxon>
        <taxon>Tenebrio</taxon>
    </lineage>
</organism>